<dbReference type="EMBL" id="CAJOBC010000825">
    <property type="protein sequence ID" value="CAF3629852.1"/>
    <property type="molecule type" value="Genomic_DNA"/>
</dbReference>
<keyword evidence="4" id="KW-1185">Reference proteome</keyword>
<comment type="caution">
    <text evidence="2">The sequence shown here is derived from an EMBL/GenBank/DDBJ whole genome shotgun (WGS) entry which is preliminary data.</text>
</comment>
<evidence type="ECO:0000313" key="4">
    <source>
        <dbReference type="Proteomes" id="UP000663829"/>
    </source>
</evidence>
<dbReference type="EMBL" id="CAJNOQ010000825">
    <property type="protein sequence ID" value="CAF0842510.1"/>
    <property type="molecule type" value="Genomic_DNA"/>
</dbReference>
<evidence type="ECO:0000313" key="3">
    <source>
        <dbReference type="EMBL" id="CAF3629852.1"/>
    </source>
</evidence>
<feature type="region of interest" description="Disordered" evidence="1">
    <location>
        <begin position="1"/>
        <end position="32"/>
    </location>
</feature>
<accession>A0A813VUV3</accession>
<dbReference type="Proteomes" id="UP000681722">
    <property type="component" value="Unassembled WGS sequence"/>
</dbReference>
<protein>
    <submittedName>
        <fullName evidence="2">Uncharacterized protein</fullName>
    </submittedName>
</protein>
<dbReference type="AlphaFoldDB" id="A0A813VUV3"/>
<name>A0A813VUV3_9BILA</name>
<evidence type="ECO:0000313" key="2">
    <source>
        <dbReference type="EMBL" id="CAF0842510.1"/>
    </source>
</evidence>
<dbReference type="Proteomes" id="UP000663829">
    <property type="component" value="Unassembled WGS sequence"/>
</dbReference>
<evidence type="ECO:0000256" key="1">
    <source>
        <dbReference type="SAM" id="MobiDB-lite"/>
    </source>
</evidence>
<organism evidence="2 4">
    <name type="scientific">Didymodactylos carnosus</name>
    <dbReference type="NCBI Taxonomy" id="1234261"/>
    <lineage>
        <taxon>Eukaryota</taxon>
        <taxon>Metazoa</taxon>
        <taxon>Spiralia</taxon>
        <taxon>Gnathifera</taxon>
        <taxon>Rotifera</taxon>
        <taxon>Eurotatoria</taxon>
        <taxon>Bdelloidea</taxon>
        <taxon>Philodinida</taxon>
        <taxon>Philodinidae</taxon>
        <taxon>Didymodactylos</taxon>
    </lineage>
</organism>
<gene>
    <name evidence="2" type="ORF">GPM918_LOCUS5638</name>
    <name evidence="3" type="ORF">SRO942_LOCUS5638</name>
</gene>
<reference evidence="2" key="1">
    <citation type="submission" date="2021-02" db="EMBL/GenBank/DDBJ databases">
        <authorList>
            <person name="Nowell W R."/>
        </authorList>
    </citation>
    <scope>NUCLEOTIDE SEQUENCE</scope>
</reference>
<proteinExistence type="predicted"/>
<sequence length="72" mass="8594">MARISYESDENQKEQSLTRLRDNMDAPAPKHRKNKIITDECLVKLRQRYEDERIDIANFLKTAANYWKVNPL</sequence>